<name>G0N470_CAEBE</name>
<proteinExistence type="predicted"/>
<feature type="compositionally biased region" description="Basic and acidic residues" evidence="1">
    <location>
        <begin position="127"/>
        <end position="151"/>
    </location>
</feature>
<evidence type="ECO:0000313" key="2">
    <source>
        <dbReference type="EMBL" id="EGT52461.1"/>
    </source>
</evidence>
<dbReference type="Proteomes" id="UP000008068">
    <property type="component" value="Unassembled WGS sequence"/>
</dbReference>
<feature type="region of interest" description="Disordered" evidence="1">
    <location>
        <begin position="95"/>
        <end position="151"/>
    </location>
</feature>
<evidence type="ECO:0000256" key="1">
    <source>
        <dbReference type="SAM" id="MobiDB-lite"/>
    </source>
</evidence>
<organism evidence="3">
    <name type="scientific">Caenorhabditis brenneri</name>
    <name type="common">Nematode worm</name>
    <dbReference type="NCBI Taxonomy" id="135651"/>
    <lineage>
        <taxon>Eukaryota</taxon>
        <taxon>Metazoa</taxon>
        <taxon>Ecdysozoa</taxon>
        <taxon>Nematoda</taxon>
        <taxon>Chromadorea</taxon>
        <taxon>Rhabditida</taxon>
        <taxon>Rhabditina</taxon>
        <taxon>Rhabditomorpha</taxon>
        <taxon>Rhabditoidea</taxon>
        <taxon>Rhabditidae</taxon>
        <taxon>Peloderinae</taxon>
        <taxon>Caenorhabditis</taxon>
    </lineage>
</organism>
<keyword evidence="3" id="KW-1185">Reference proteome</keyword>
<protein>
    <submittedName>
        <fullName evidence="2">Uncharacterized protein</fullName>
    </submittedName>
</protein>
<reference evidence="3" key="1">
    <citation type="submission" date="2011-07" db="EMBL/GenBank/DDBJ databases">
        <authorList>
            <consortium name="Caenorhabditis brenneri Sequencing and Analysis Consortium"/>
            <person name="Wilson R.K."/>
        </authorList>
    </citation>
    <scope>NUCLEOTIDE SEQUENCE [LARGE SCALE GENOMIC DNA]</scope>
    <source>
        <strain evidence="3">PB2801</strain>
    </source>
</reference>
<dbReference type="InParanoid" id="G0N470"/>
<gene>
    <name evidence="2" type="ORF">CAEBREN_09818</name>
</gene>
<dbReference type="EMBL" id="GL379837">
    <property type="protein sequence ID" value="EGT52461.1"/>
    <property type="molecule type" value="Genomic_DNA"/>
</dbReference>
<dbReference type="AlphaFoldDB" id="G0N470"/>
<evidence type="ECO:0000313" key="3">
    <source>
        <dbReference type="Proteomes" id="UP000008068"/>
    </source>
</evidence>
<dbReference type="HOGENOM" id="CLU_1442270_0_0_1"/>
<accession>G0N470</accession>
<feature type="compositionally biased region" description="Acidic residues" evidence="1">
    <location>
        <begin position="95"/>
        <end position="126"/>
    </location>
</feature>
<sequence>MTSWFGRPENPVGILANGTADVLIVLCTWDAKNFDSALSVFLQNLPFTICLLYAALSISCPPFARQVLSVAERVSKLLKWPIAKLLKIILSETEEGEGEEEEVEREVEGEGEEEEVEREVEGEGEGDVEREGEGGGERGGEGENFADFHDAYSEFEVFEPENNVNNGIVVEQDESTISRRERMMLASV</sequence>